<dbReference type="HOGENOM" id="CLU_1731632_0_0_1"/>
<sequence length="151" mass="16488">MGQKSPSDNEDELGGPRTTCFGSAHHSVLPYDSDAAAYQKRSSCPLVSSTWTDGIRGARPRTHLIRCPLGMVRTTNRQRDRMYMGRGGGLAGGTAAVDRIGTALDLHCFRPAGGCRSRVGGWPRGAEEMQWGESSIIHFRLFVGHITNDRE</sequence>
<accession>S3EB17</accession>
<dbReference type="AlphaFoldDB" id="S3EB17"/>
<name>S3EB17_GLAL2</name>
<dbReference type="EMBL" id="KE145354">
    <property type="protein sequence ID" value="EPE35518.1"/>
    <property type="molecule type" value="Genomic_DNA"/>
</dbReference>
<dbReference type="KEGG" id="glz:GLAREA_11217"/>
<evidence type="ECO:0000313" key="2">
    <source>
        <dbReference type="Proteomes" id="UP000016922"/>
    </source>
</evidence>
<proteinExistence type="predicted"/>
<dbReference type="RefSeq" id="XP_008077597.1">
    <property type="nucleotide sequence ID" value="XM_008079406.1"/>
</dbReference>
<organism evidence="1 2">
    <name type="scientific">Glarea lozoyensis (strain ATCC 20868 / MF5171)</name>
    <dbReference type="NCBI Taxonomy" id="1116229"/>
    <lineage>
        <taxon>Eukaryota</taxon>
        <taxon>Fungi</taxon>
        <taxon>Dikarya</taxon>
        <taxon>Ascomycota</taxon>
        <taxon>Pezizomycotina</taxon>
        <taxon>Leotiomycetes</taxon>
        <taxon>Helotiales</taxon>
        <taxon>Helotiaceae</taxon>
        <taxon>Glarea</taxon>
    </lineage>
</organism>
<dbReference type="Proteomes" id="UP000016922">
    <property type="component" value="Unassembled WGS sequence"/>
</dbReference>
<reference evidence="1 2" key="1">
    <citation type="journal article" date="2013" name="BMC Genomics">
        <title>Genomics-driven discovery of the pneumocandin biosynthetic gene cluster in the fungus Glarea lozoyensis.</title>
        <authorList>
            <person name="Chen L."/>
            <person name="Yue Q."/>
            <person name="Zhang X."/>
            <person name="Xiang M."/>
            <person name="Wang C."/>
            <person name="Li S."/>
            <person name="Che Y."/>
            <person name="Ortiz-Lopez F.J."/>
            <person name="Bills G.F."/>
            <person name="Liu X."/>
            <person name="An Z."/>
        </authorList>
    </citation>
    <scope>NUCLEOTIDE SEQUENCE [LARGE SCALE GENOMIC DNA]</scope>
    <source>
        <strain evidence="2">ATCC 20868 / MF5171</strain>
    </source>
</reference>
<evidence type="ECO:0000313" key="1">
    <source>
        <dbReference type="EMBL" id="EPE35518.1"/>
    </source>
</evidence>
<keyword evidence="2" id="KW-1185">Reference proteome</keyword>
<gene>
    <name evidence="1" type="ORF">GLAREA_11217</name>
</gene>
<protein>
    <submittedName>
        <fullName evidence="1">Uncharacterized protein</fullName>
    </submittedName>
</protein>
<dbReference type="GeneID" id="19470259"/>